<dbReference type="PANTHER" id="PTHR35007">
    <property type="entry name" value="INTEGRAL MEMBRANE PROTEIN-RELATED"/>
    <property type="match status" value="1"/>
</dbReference>
<feature type="domain" description="Type II secretion system protein GspF" evidence="8">
    <location>
        <begin position="151"/>
        <end position="276"/>
    </location>
</feature>
<dbReference type="Pfam" id="PF00482">
    <property type="entry name" value="T2SSF"/>
    <property type="match status" value="1"/>
</dbReference>
<keyword evidence="2" id="KW-1003">Cell membrane</keyword>
<feature type="transmembrane region" description="Helical" evidence="7">
    <location>
        <begin position="6"/>
        <end position="28"/>
    </location>
</feature>
<evidence type="ECO:0000313" key="10">
    <source>
        <dbReference type="Proteomes" id="UP001138961"/>
    </source>
</evidence>
<feature type="transmembrane region" description="Helical" evidence="7">
    <location>
        <begin position="90"/>
        <end position="106"/>
    </location>
</feature>
<reference evidence="9" key="1">
    <citation type="submission" date="2021-10" db="EMBL/GenBank/DDBJ databases">
        <title>Loktanella gaetbuli sp. nov., isolated from a tidal flat.</title>
        <authorList>
            <person name="Park S."/>
            <person name="Yoon J.-H."/>
        </authorList>
    </citation>
    <scope>NUCLEOTIDE SEQUENCE</scope>
    <source>
        <strain evidence="9">TSTF-M6</strain>
    </source>
</reference>
<feature type="transmembrane region" description="Helical" evidence="7">
    <location>
        <begin position="260"/>
        <end position="284"/>
    </location>
</feature>
<evidence type="ECO:0000256" key="4">
    <source>
        <dbReference type="ARBA" id="ARBA00022989"/>
    </source>
</evidence>
<gene>
    <name evidence="9" type="ORF">LGQ03_15190</name>
</gene>
<dbReference type="PANTHER" id="PTHR35007:SF4">
    <property type="entry name" value="CONSERVED TRANSMEMBRANE PROTEIN-RELATED"/>
    <property type="match status" value="1"/>
</dbReference>
<dbReference type="InterPro" id="IPR018076">
    <property type="entry name" value="T2SS_GspF_dom"/>
</dbReference>
<evidence type="ECO:0000256" key="1">
    <source>
        <dbReference type="ARBA" id="ARBA00004651"/>
    </source>
</evidence>
<sequence length="290" mass="31042">MTPAVMIPLISALGLMLVGIGVVGQVWNPARKYLTIYRDVAPSYGPVQAMVIAGAGGQMRADMDASLDASLSSEPHRLLGVTEQSYKSSMLVNGVILGAIVAVLSWPTLGLIGALIAGICFSVLGSVLLQWTLVDSLKQAHVKQARQFPFFLDIFLLTVQSGGGLDDAIAMYLKVFGRDPLGRELNILAETFRASNEEESFLRLSARVGDPELKKAIGELAQKLRSGVEMAATLEAQRNDLRAMREEHAAKIAEALNAKFMICVVLAAASVFLIILSLPVATLMGSNVVF</sequence>
<evidence type="ECO:0000256" key="5">
    <source>
        <dbReference type="ARBA" id="ARBA00023136"/>
    </source>
</evidence>
<evidence type="ECO:0000256" key="7">
    <source>
        <dbReference type="SAM" id="Phobius"/>
    </source>
</evidence>
<evidence type="ECO:0000256" key="6">
    <source>
        <dbReference type="SAM" id="Coils"/>
    </source>
</evidence>
<dbReference type="EMBL" id="JAJATZ010000009">
    <property type="protein sequence ID" value="MCB5200585.1"/>
    <property type="molecule type" value="Genomic_DNA"/>
</dbReference>
<evidence type="ECO:0000259" key="8">
    <source>
        <dbReference type="Pfam" id="PF00482"/>
    </source>
</evidence>
<organism evidence="9 10">
    <name type="scientific">Loktanella gaetbuli</name>
    <dbReference type="NCBI Taxonomy" id="2881335"/>
    <lineage>
        <taxon>Bacteria</taxon>
        <taxon>Pseudomonadati</taxon>
        <taxon>Pseudomonadota</taxon>
        <taxon>Alphaproteobacteria</taxon>
        <taxon>Rhodobacterales</taxon>
        <taxon>Roseobacteraceae</taxon>
        <taxon>Loktanella</taxon>
    </lineage>
</organism>
<comment type="subcellular location">
    <subcellularLocation>
        <location evidence="1">Cell membrane</location>
        <topology evidence="1">Multi-pass membrane protein</topology>
    </subcellularLocation>
</comment>
<keyword evidence="10" id="KW-1185">Reference proteome</keyword>
<name>A0ABS8BY04_9RHOB</name>
<accession>A0ABS8BY04</accession>
<proteinExistence type="predicted"/>
<evidence type="ECO:0000256" key="2">
    <source>
        <dbReference type="ARBA" id="ARBA00022475"/>
    </source>
</evidence>
<protein>
    <submittedName>
        <fullName evidence="9">Type II secretion system F family protein</fullName>
    </submittedName>
</protein>
<evidence type="ECO:0000256" key="3">
    <source>
        <dbReference type="ARBA" id="ARBA00022692"/>
    </source>
</evidence>
<dbReference type="RefSeq" id="WP_056039457.1">
    <property type="nucleotide sequence ID" value="NZ_JAJATZ010000009.1"/>
</dbReference>
<keyword evidence="6" id="KW-0175">Coiled coil</keyword>
<comment type="caution">
    <text evidence="9">The sequence shown here is derived from an EMBL/GenBank/DDBJ whole genome shotgun (WGS) entry which is preliminary data.</text>
</comment>
<keyword evidence="3 7" id="KW-0812">Transmembrane</keyword>
<dbReference type="Proteomes" id="UP001138961">
    <property type="component" value="Unassembled WGS sequence"/>
</dbReference>
<feature type="transmembrane region" description="Helical" evidence="7">
    <location>
        <begin position="112"/>
        <end position="134"/>
    </location>
</feature>
<feature type="coiled-coil region" evidence="6">
    <location>
        <begin position="231"/>
        <end position="258"/>
    </location>
</feature>
<evidence type="ECO:0000313" key="9">
    <source>
        <dbReference type="EMBL" id="MCB5200585.1"/>
    </source>
</evidence>
<keyword evidence="5 7" id="KW-0472">Membrane</keyword>
<keyword evidence="4 7" id="KW-1133">Transmembrane helix</keyword>